<dbReference type="Pfam" id="PF19030">
    <property type="entry name" value="TSP1_ADAMTS"/>
    <property type="match status" value="2"/>
</dbReference>
<dbReference type="PANTHER" id="PTHR13723:SF200">
    <property type="entry name" value="ADAM METALLOPEPTIDASE WITH THROMBOSPONDIN TYPE 1 MOTIF B, ISOFORM B"/>
    <property type="match status" value="1"/>
</dbReference>
<evidence type="ECO:0000256" key="1">
    <source>
        <dbReference type="ARBA" id="ARBA00004613"/>
    </source>
</evidence>
<dbReference type="SMART" id="SM00209">
    <property type="entry name" value="TSP1"/>
    <property type="match status" value="3"/>
</dbReference>
<keyword evidence="5" id="KW-1185">Reference proteome</keyword>
<dbReference type="PANTHER" id="PTHR13723">
    <property type="entry name" value="ADAMTS A DISINTEGRIN AND METALLOPROTEASE WITH THROMBOSPONDIN MOTIFS PROTEASE"/>
    <property type="match status" value="1"/>
</dbReference>
<feature type="region of interest" description="Disordered" evidence="3">
    <location>
        <begin position="472"/>
        <end position="678"/>
    </location>
</feature>
<dbReference type="Gene3D" id="2.20.100.10">
    <property type="entry name" value="Thrombospondin type-1 (TSP1) repeat"/>
    <property type="match status" value="3"/>
</dbReference>
<feature type="compositionally biased region" description="Polar residues" evidence="3">
    <location>
        <begin position="513"/>
        <end position="525"/>
    </location>
</feature>
<organism evidence="4 5">
    <name type="scientific">Penaeus vannamei</name>
    <name type="common">Whiteleg shrimp</name>
    <name type="synonym">Litopenaeus vannamei</name>
    <dbReference type="NCBI Taxonomy" id="6689"/>
    <lineage>
        <taxon>Eukaryota</taxon>
        <taxon>Metazoa</taxon>
        <taxon>Ecdysozoa</taxon>
        <taxon>Arthropoda</taxon>
        <taxon>Crustacea</taxon>
        <taxon>Multicrustacea</taxon>
        <taxon>Malacostraca</taxon>
        <taxon>Eumalacostraca</taxon>
        <taxon>Eucarida</taxon>
        <taxon>Decapoda</taxon>
        <taxon>Dendrobranchiata</taxon>
        <taxon>Penaeoidea</taxon>
        <taxon>Penaeidae</taxon>
        <taxon>Penaeus</taxon>
    </lineage>
</organism>
<evidence type="ECO:0000256" key="3">
    <source>
        <dbReference type="SAM" id="MobiDB-lite"/>
    </source>
</evidence>
<comment type="caution">
    <text evidence="4">The sequence shown here is derived from an EMBL/GenBank/DDBJ whole genome shotgun (WGS) entry which is preliminary data.</text>
</comment>
<dbReference type="GO" id="GO:0030198">
    <property type="term" value="P:extracellular matrix organization"/>
    <property type="evidence" value="ECO:0007669"/>
    <property type="project" value="TreeGrafter"/>
</dbReference>
<dbReference type="Gene3D" id="2.60.120.830">
    <property type="match status" value="1"/>
</dbReference>
<dbReference type="GO" id="GO:0005576">
    <property type="term" value="C:extracellular region"/>
    <property type="evidence" value="ECO:0007669"/>
    <property type="project" value="UniProtKB-SubCell"/>
</dbReference>
<dbReference type="GO" id="GO:0007229">
    <property type="term" value="P:integrin-mediated signaling pathway"/>
    <property type="evidence" value="ECO:0007669"/>
    <property type="project" value="UniProtKB-KW"/>
</dbReference>
<feature type="region of interest" description="Disordered" evidence="3">
    <location>
        <begin position="364"/>
        <end position="443"/>
    </location>
</feature>
<dbReference type="GO" id="GO:0031012">
    <property type="term" value="C:extracellular matrix"/>
    <property type="evidence" value="ECO:0007669"/>
    <property type="project" value="TreeGrafter"/>
</dbReference>
<keyword evidence="2" id="KW-0964">Secreted</keyword>
<feature type="compositionally biased region" description="Polar residues" evidence="3">
    <location>
        <begin position="475"/>
        <end position="502"/>
    </location>
</feature>
<dbReference type="Proteomes" id="UP000283509">
    <property type="component" value="Unassembled WGS sequence"/>
</dbReference>
<dbReference type="Pfam" id="PF00090">
    <property type="entry name" value="TSP_1"/>
    <property type="match status" value="1"/>
</dbReference>
<dbReference type="PROSITE" id="PS50092">
    <property type="entry name" value="TSP1"/>
    <property type="match status" value="2"/>
</dbReference>
<feature type="compositionally biased region" description="Polar residues" evidence="3">
    <location>
        <begin position="432"/>
        <end position="443"/>
    </location>
</feature>
<protein>
    <submittedName>
        <fullName evidence="4">Putative A disintegrin and metalloproteinase with thrombospondin motifs 7-like</fullName>
    </submittedName>
</protein>
<name>A0A423SAY9_PENVA</name>
<dbReference type="SUPFAM" id="SSF82895">
    <property type="entry name" value="TSP-1 type 1 repeat"/>
    <property type="match status" value="2"/>
</dbReference>
<dbReference type="InterPro" id="IPR036383">
    <property type="entry name" value="TSP1_rpt_sf"/>
</dbReference>
<dbReference type="GO" id="GO:0006508">
    <property type="term" value="P:proteolysis"/>
    <property type="evidence" value="ECO:0007669"/>
    <property type="project" value="TreeGrafter"/>
</dbReference>
<dbReference type="EMBL" id="QCYY01004223">
    <property type="protein sequence ID" value="ROT61337.1"/>
    <property type="molecule type" value="Genomic_DNA"/>
</dbReference>
<reference evidence="4 5" key="2">
    <citation type="submission" date="2019-01" db="EMBL/GenBank/DDBJ databases">
        <title>The decoding of complex shrimp genome reveals the adaptation for benthos swimmer, frequently molting mechanism and breeding impact on genome.</title>
        <authorList>
            <person name="Sun Y."/>
            <person name="Gao Y."/>
            <person name="Yu Y."/>
        </authorList>
    </citation>
    <scope>NUCLEOTIDE SEQUENCE [LARGE SCALE GENOMIC DNA]</scope>
    <source>
        <tissue evidence="4">Muscle</tissue>
    </source>
</reference>
<evidence type="ECO:0000313" key="4">
    <source>
        <dbReference type="EMBL" id="ROT61337.1"/>
    </source>
</evidence>
<evidence type="ECO:0000256" key="2">
    <source>
        <dbReference type="ARBA" id="ARBA00022525"/>
    </source>
</evidence>
<reference evidence="4 5" key="1">
    <citation type="submission" date="2018-04" db="EMBL/GenBank/DDBJ databases">
        <authorList>
            <person name="Zhang X."/>
            <person name="Yuan J."/>
            <person name="Li F."/>
            <person name="Xiang J."/>
        </authorList>
    </citation>
    <scope>NUCLEOTIDE SEQUENCE [LARGE SCALE GENOMIC DNA]</scope>
    <source>
        <tissue evidence="4">Muscle</tissue>
    </source>
</reference>
<dbReference type="AlphaFoldDB" id="A0A423SAY9"/>
<proteinExistence type="predicted"/>
<dbReference type="OrthoDB" id="412680at2759"/>
<dbReference type="InterPro" id="IPR050439">
    <property type="entry name" value="ADAMTS_ADAMTS-like"/>
</dbReference>
<evidence type="ECO:0000313" key="5">
    <source>
        <dbReference type="Proteomes" id="UP000283509"/>
    </source>
</evidence>
<accession>A0A423SAY9</accession>
<feature type="compositionally biased region" description="Basic and acidic residues" evidence="3">
    <location>
        <begin position="588"/>
        <end position="603"/>
    </location>
</feature>
<gene>
    <name evidence="4" type="ORF">C7M84_020895</name>
</gene>
<keyword evidence="4" id="KW-0401">Integrin</keyword>
<feature type="compositionally biased region" description="Low complexity" evidence="3">
    <location>
        <begin position="374"/>
        <end position="424"/>
    </location>
</feature>
<dbReference type="GO" id="GO:0004222">
    <property type="term" value="F:metalloendopeptidase activity"/>
    <property type="evidence" value="ECO:0007669"/>
    <property type="project" value="TreeGrafter"/>
</dbReference>
<sequence length="678" mass="74699">MVYYNREGETEELFLPGPLKIPLTLLLLFQTENPGVEWEYTLPRENATYIPSFAWKHSDWSVCTVTCGGGKQFISPMKCSAFLPFFTLSALPRQLSRVQCMEKEAGLVEDRYCQDQPRPDDRSRECNIHACPAWWWSGRWQPCSVTCGSDRGTRRRTVICVRSFGPTEQMALLDSDCDIGDKPHETEVCPELPPCPKMVDWSVGPWSQSCSLDPCEFEQREVACVAPEGKCDPFTRPAERRQCGNITCGHWDVGDWSKCSAECGEGVQFRRVTCVGGLACREKDEPKSVRECEGDCREPEEETLPEYEYEGTKLEDDMVGETLPEYEPSDGWRGTTLPEYTLPEYTENEDEMTLMEYEADAPPETLPEYSQHVSTEAPTTVPPTSTTAATVPAETTDTDTTAAPSATSTASPSTATTIFETTETLPGDPTAAVQTTESTMPTTLESITSEASLGSTLVPSVHPVTTMETATATTVNDLSTSTFGDEISTVTTPASHPSTNPPDSVEEKHTEDVATTTDAEGSSTDGPALPKVTLTTPEPLETFEESVVEGHPSQEPSINEVDVDSKLPSSENEDDSSKAQQKPSSLPPKEELDVVVESPEKTIPKKTKKFDRAPVPSEENEDDETEATGLEDTTDLEAPTVGEETVVAEEPSLTEEQSLKRRRGSKNQHYLIMKQRKK</sequence>
<comment type="subcellular location">
    <subcellularLocation>
        <location evidence="1">Secreted</location>
    </subcellularLocation>
</comment>
<dbReference type="InterPro" id="IPR000884">
    <property type="entry name" value="TSP1_rpt"/>
</dbReference>